<dbReference type="FunFam" id="3.30.200.20:FF:000052">
    <property type="entry name" value="Serine/threonine-protein kinase RIO2"/>
    <property type="match status" value="1"/>
</dbReference>
<dbReference type="Pfam" id="PF09202">
    <property type="entry name" value="Rio2_N"/>
    <property type="match status" value="1"/>
</dbReference>
<keyword evidence="4" id="KW-0723">Serine/threonine-protein kinase</keyword>
<evidence type="ECO:0000256" key="10">
    <source>
        <dbReference type="ARBA" id="ARBA00022842"/>
    </source>
</evidence>
<comment type="caution">
    <text evidence="17">The sequence shown here is derived from an EMBL/GenBank/DDBJ whole genome shotgun (WGS) entry which is preliminary data.</text>
</comment>
<dbReference type="InterPro" id="IPR030484">
    <property type="entry name" value="Rio2"/>
</dbReference>
<dbReference type="AlphaFoldDB" id="A0A540NT08"/>
<evidence type="ECO:0000313" key="18">
    <source>
        <dbReference type="Proteomes" id="UP000315295"/>
    </source>
</evidence>
<keyword evidence="18" id="KW-1185">Reference proteome</keyword>
<evidence type="ECO:0000313" key="17">
    <source>
        <dbReference type="EMBL" id="TQE14176.1"/>
    </source>
</evidence>
<dbReference type="GO" id="GO:0004674">
    <property type="term" value="F:protein serine/threonine kinase activity"/>
    <property type="evidence" value="ECO:0007669"/>
    <property type="project" value="UniProtKB-KW"/>
</dbReference>
<evidence type="ECO:0000256" key="6">
    <source>
        <dbReference type="ARBA" id="ARBA00022723"/>
    </source>
</evidence>
<dbReference type="FunFam" id="1.10.10.10:FF:000053">
    <property type="entry name" value="Serine/threonine-protein kinase RIO2"/>
    <property type="match status" value="1"/>
</dbReference>
<gene>
    <name evidence="17" type="ORF">C1H46_000095</name>
</gene>
<dbReference type="GO" id="GO:0005524">
    <property type="term" value="F:ATP binding"/>
    <property type="evidence" value="ECO:0007669"/>
    <property type="project" value="UniProtKB-KW"/>
</dbReference>
<dbReference type="InterPro" id="IPR000687">
    <property type="entry name" value="RIO_kinase"/>
</dbReference>
<dbReference type="GO" id="GO:0005634">
    <property type="term" value="C:nucleus"/>
    <property type="evidence" value="ECO:0007669"/>
    <property type="project" value="TreeGrafter"/>
</dbReference>
<evidence type="ECO:0000256" key="9">
    <source>
        <dbReference type="ARBA" id="ARBA00022840"/>
    </source>
</evidence>
<comment type="similarity">
    <text evidence="2">Belongs to the protein kinase superfamily. RIO-type Ser/Thr kinase family.</text>
</comment>
<feature type="domain" description="RIO kinase" evidence="16">
    <location>
        <begin position="64"/>
        <end position="301"/>
    </location>
</feature>
<evidence type="ECO:0000256" key="8">
    <source>
        <dbReference type="ARBA" id="ARBA00022777"/>
    </source>
</evidence>
<dbReference type="EC" id="2.7.11.1" evidence="3"/>
<evidence type="ECO:0000256" key="13">
    <source>
        <dbReference type="ARBA" id="ARBA00068353"/>
    </source>
</evidence>
<dbReference type="Gene3D" id="1.10.10.10">
    <property type="entry name" value="Winged helix-like DNA-binding domain superfamily/Winged helix DNA-binding domain"/>
    <property type="match status" value="1"/>
</dbReference>
<dbReference type="GO" id="GO:0005829">
    <property type="term" value="C:cytosol"/>
    <property type="evidence" value="ECO:0007669"/>
    <property type="project" value="TreeGrafter"/>
</dbReference>
<dbReference type="SMART" id="SM00090">
    <property type="entry name" value="RIO"/>
    <property type="match status" value="1"/>
</dbReference>
<feature type="compositionally biased region" description="Polar residues" evidence="15">
    <location>
        <begin position="425"/>
        <end position="439"/>
    </location>
</feature>
<keyword evidence="7" id="KW-0547">Nucleotide-binding</keyword>
<dbReference type="CDD" id="cd05144">
    <property type="entry name" value="RIO2_C"/>
    <property type="match status" value="1"/>
</dbReference>
<reference evidence="17 18" key="1">
    <citation type="journal article" date="2019" name="G3 (Bethesda)">
        <title>Sequencing of a Wild Apple (Malus baccata) Genome Unravels the Differences Between Cultivated and Wild Apple Species Regarding Disease Resistance and Cold Tolerance.</title>
        <authorList>
            <person name="Chen X."/>
        </authorList>
    </citation>
    <scope>NUCLEOTIDE SEQUENCE [LARGE SCALE GENOMIC DNA]</scope>
    <source>
        <strain evidence="18">cv. Shandingzi</strain>
        <tissue evidence="17">Leaves</tissue>
    </source>
</reference>
<dbReference type="InterPro" id="IPR036390">
    <property type="entry name" value="WH_DNA-bd_sf"/>
</dbReference>
<dbReference type="InterPro" id="IPR018934">
    <property type="entry name" value="RIO_dom"/>
</dbReference>
<dbReference type="Gene3D" id="3.30.200.20">
    <property type="entry name" value="Phosphorylase Kinase, domain 1"/>
    <property type="match status" value="1"/>
</dbReference>
<keyword evidence="5" id="KW-0808">Transferase</keyword>
<dbReference type="GO" id="GO:0046872">
    <property type="term" value="F:metal ion binding"/>
    <property type="evidence" value="ECO:0007669"/>
    <property type="project" value="UniProtKB-KW"/>
</dbReference>
<dbReference type="PANTHER" id="PTHR45852">
    <property type="entry name" value="SER/THR-PROTEIN KINASE RIO2"/>
    <property type="match status" value="1"/>
</dbReference>
<dbReference type="Gene3D" id="1.10.510.10">
    <property type="entry name" value="Transferase(Phosphotransferase) domain 1"/>
    <property type="match status" value="1"/>
</dbReference>
<evidence type="ECO:0000256" key="11">
    <source>
        <dbReference type="ARBA" id="ARBA00047899"/>
    </source>
</evidence>
<dbReference type="EMBL" id="VIEB01000005">
    <property type="protein sequence ID" value="TQE14176.1"/>
    <property type="molecule type" value="Genomic_DNA"/>
</dbReference>
<sequence>MKLDVNMLRYLSKDDFRVLTAVEMGMRNHEIVPCELVDRIASLKHGGTYKVLKNLLRHKLLHHDSSKYDGFRLTYLGYDFLAIKTLVNRGVFVSVGRQIGVGKESDIFEVATEDGTVMAMKLHRLGRVSFRAVKTKRDSLKHRSSYSWLYLSRLATLKEFAFMKALEEHGFPVPSVVDCNRHCVIMSLVQGYPLVQVKQLQNPEVVFETIIGLVVRLAEHGLIHCDFNEFNIMIDDDEKVTMIDFPQMVSVSHHNAQIYHILMKFPCFRYFDRDVECVFKFFRKRFNMNFQECRDDIDRTEVDTDESGRLCFSSIAKDAVFLDKELAASGFTRKDQEEIEKDQTLNLKQEEEGAEDNLRNCEAGPSSKPECEDVSDKEGDNDTENGNDAELVKRLSKQRRRAMTAARGGRKTLSSRNTYKDKGGRSSNKSKIQNQLSSW</sequence>
<dbReference type="Pfam" id="PF01163">
    <property type="entry name" value="RIO1"/>
    <property type="match status" value="1"/>
</dbReference>
<dbReference type="GO" id="GO:0030688">
    <property type="term" value="C:preribosome, small subunit precursor"/>
    <property type="evidence" value="ECO:0007669"/>
    <property type="project" value="TreeGrafter"/>
</dbReference>
<evidence type="ECO:0000256" key="12">
    <source>
        <dbReference type="ARBA" id="ARBA00048679"/>
    </source>
</evidence>
<evidence type="ECO:0000256" key="14">
    <source>
        <dbReference type="ARBA" id="ARBA00068837"/>
    </source>
</evidence>
<proteinExistence type="inferred from homology"/>
<evidence type="ECO:0000256" key="7">
    <source>
        <dbReference type="ARBA" id="ARBA00022741"/>
    </source>
</evidence>
<comment type="catalytic activity">
    <reaction evidence="12">
        <text>L-seryl-[protein] + ATP = O-phospho-L-seryl-[protein] + ADP + H(+)</text>
        <dbReference type="Rhea" id="RHEA:17989"/>
        <dbReference type="Rhea" id="RHEA-COMP:9863"/>
        <dbReference type="Rhea" id="RHEA-COMP:11604"/>
        <dbReference type="ChEBI" id="CHEBI:15378"/>
        <dbReference type="ChEBI" id="CHEBI:29999"/>
        <dbReference type="ChEBI" id="CHEBI:30616"/>
        <dbReference type="ChEBI" id="CHEBI:83421"/>
        <dbReference type="ChEBI" id="CHEBI:456216"/>
        <dbReference type="EC" id="2.7.11.1"/>
    </reaction>
</comment>
<comment type="cofactor">
    <cofactor evidence="1">
        <name>Mg(2+)</name>
        <dbReference type="ChEBI" id="CHEBI:18420"/>
    </cofactor>
</comment>
<dbReference type="SUPFAM" id="SSF56112">
    <property type="entry name" value="Protein kinase-like (PK-like)"/>
    <property type="match status" value="1"/>
</dbReference>
<feature type="region of interest" description="Disordered" evidence="15">
    <location>
        <begin position="350"/>
        <end position="439"/>
    </location>
</feature>
<dbReference type="InterPro" id="IPR015285">
    <property type="entry name" value="RIO2_wHTH_N"/>
</dbReference>
<evidence type="ECO:0000256" key="4">
    <source>
        <dbReference type="ARBA" id="ARBA00022527"/>
    </source>
</evidence>
<protein>
    <recommendedName>
        <fullName evidence="13">Serine/threonine-protein kinase RIO2</fullName>
        <ecNumber evidence="3">2.7.11.1</ecNumber>
    </recommendedName>
    <alternativeName>
        <fullName evidence="14">Serine/threonine-protein kinase rio2</fullName>
    </alternativeName>
</protein>
<name>A0A540NT08_MALBA</name>
<evidence type="ECO:0000256" key="1">
    <source>
        <dbReference type="ARBA" id="ARBA00001946"/>
    </source>
</evidence>
<comment type="catalytic activity">
    <reaction evidence="11">
        <text>L-threonyl-[protein] + ATP = O-phospho-L-threonyl-[protein] + ADP + H(+)</text>
        <dbReference type="Rhea" id="RHEA:46608"/>
        <dbReference type="Rhea" id="RHEA-COMP:11060"/>
        <dbReference type="Rhea" id="RHEA-COMP:11605"/>
        <dbReference type="ChEBI" id="CHEBI:15378"/>
        <dbReference type="ChEBI" id="CHEBI:30013"/>
        <dbReference type="ChEBI" id="CHEBI:30616"/>
        <dbReference type="ChEBI" id="CHEBI:61977"/>
        <dbReference type="ChEBI" id="CHEBI:456216"/>
        <dbReference type="EC" id="2.7.11.1"/>
    </reaction>
</comment>
<keyword evidence="10" id="KW-0460">Magnesium</keyword>
<evidence type="ECO:0000256" key="5">
    <source>
        <dbReference type="ARBA" id="ARBA00022679"/>
    </source>
</evidence>
<evidence type="ECO:0000256" key="3">
    <source>
        <dbReference type="ARBA" id="ARBA00012513"/>
    </source>
</evidence>
<keyword evidence="6" id="KW-0479">Metal-binding</keyword>
<evidence type="ECO:0000256" key="2">
    <source>
        <dbReference type="ARBA" id="ARBA00009196"/>
    </source>
</evidence>
<dbReference type="PANTHER" id="PTHR45852:SF1">
    <property type="entry name" value="SERINE_THREONINE-PROTEIN KINASE RIO2"/>
    <property type="match status" value="1"/>
</dbReference>
<evidence type="ECO:0000256" key="15">
    <source>
        <dbReference type="SAM" id="MobiDB-lite"/>
    </source>
</evidence>
<dbReference type="SUPFAM" id="SSF46785">
    <property type="entry name" value="Winged helix' DNA-binding domain"/>
    <property type="match status" value="1"/>
</dbReference>
<keyword evidence="8" id="KW-0418">Kinase</keyword>
<keyword evidence="9" id="KW-0067">ATP-binding</keyword>
<evidence type="ECO:0000259" key="16">
    <source>
        <dbReference type="SMART" id="SM00090"/>
    </source>
</evidence>
<dbReference type="Proteomes" id="UP000315295">
    <property type="component" value="Unassembled WGS sequence"/>
</dbReference>
<feature type="compositionally biased region" description="Basic and acidic residues" evidence="15">
    <location>
        <begin position="369"/>
        <end position="380"/>
    </location>
</feature>
<organism evidence="17 18">
    <name type="scientific">Malus baccata</name>
    <name type="common">Siberian crab apple</name>
    <name type="synonym">Pyrus baccata</name>
    <dbReference type="NCBI Taxonomy" id="106549"/>
    <lineage>
        <taxon>Eukaryota</taxon>
        <taxon>Viridiplantae</taxon>
        <taxon>Streptophyta</taxon>
        <taxon>Embryophyta</taxon>
        <taxon>Tracheophyta</taxon>
        <taxon>Spermatophyta</taxon>
        <taxon>Magnoliopsida</taxon>
        <taxon>eudicotyledons</taxon>
        <taxon>Gunneridae</taxon>
        <taxon>Pentapetalae</taxon>
        <taxon>rosids</taxon>
        <taxon>fabids</taxon>
        <taxon>Rosales</taxon>
        <taxon>Rosaceae</taxon>
        <taxon>Amygdaloideae</taxon>
        <taxon>Maleae</taxon>
        <taxon>Malus</taxon>
    </lineage>
</organism>
<feature type="compositionally biased region" description="Basic and acidic residues" evidence="15">
    <location>
        <begin position="350"/>
        <end position="359"/>
    </location>
</feature>
<dbReference type="InterPro" id="IPR011009">
    <property type="entry name" value="Kinase-like_dom_sf"/>
</dbReference>
<dbReference type="STRING" id="106549.A0A540NT08"/>
<dbReference type="GO" id="GO:0030490">
    <property type="term" value="P:maturation of SSU-rRNA"/>
    <property type="evidence" value="ECO:0007669"/>
    <property type="project" value="TreeGrafter"/>
</dbReference>
<dbReference type="InterPro" id="IPR036388">
    <property type="entry name" value="WH-like_DNA-bd_sf"/>
</dbReference>
<accession>A0A540NT08</accession>